<gene>
    <name evidence="2" type="ORF">ACFSB2_09125</name>
</gene>
<keyword evidence="3" id="KW-1185">Reference proteome</keyword>
<feature type="transmembrane region" description="Helical" evidence="1">
    <location>
        <begin position="23"/>
        <end position="50"/>
    </location>
</feature>
<evidence type="ECO:0000256" key="1">
    <source>
        <dbReference type="SAM" id="Phobius"/>
    </source>
</evidence>
<keyword evidence="1" id="KW-1133">Transmembrane helix</keyword>
<organism evidence="2 3">
    <name type="scientific">Alicyclobacillus fodiniaquatilis</name>
    <dbReference type="NCBI Taxonomy" id="1661150"/>
    <lineage>
        <taxon>Bacteria</taxon>
        <taxon>Bacillati</taxon>
        <taxon>Bacillota</taxon>
        <taxon>Bacilli</taxon>
        <taxon>Bacillales</taxon>
        <taxon>Alicyclobacillaceae</taxon>
        <taxon>Alicyclobacillus</taxon>
    </lineage>
</organism>
<keyword evidence="1" id="KW-0472">Membrane</keyword>
<keyword evidence="1" id="KW-0812">Transmembrane</keyword>
<evidence type="ECO:0000313" key="3">
    <source>
        <dbReference type="Proteomes" id="UP001597079"/>
    </source>
</evidence>
<accession>A0ABW4JGG9</accession>
<comment type="caution">
    <text evidence="2">The sequence shown here is derived from an EMBL/GenBank/DDBJ whole genome shotgun (WGS) entry which is preliminary data.</text>
</comment>
<proteinExistence type="predicted"/>
<dbReference type="RefSeq" id="WP_377942733.1">
    <property type="nucleotide sequence ID" value="NZ_JBHUCX010000023.1"/>
</dbReference>
<name>A0ABW4JGG9_9BACL</name>
<protein>
    <submittedName>
        <fullName evidence="2">Uncharacterized protein</fullName>
    </submittedName>
</protein>
<reference evidence="3" key="1">
    <citation type="journal article" date="2019" name="Int. J. Syst. Evol. Microbiol.">
        <title>The Global Catalogue of Microorganisms (GCM) 10K type strain sequencing project: providing services to taxonomists for standard genome sequencing and annotation.</title>
        <authorList>
            <consortium name="The Broad Institute Genomics Platform"/>
            <consortium name="The Broad Institute Genome Sequencing Center for Infectious Disease"/>
            <person name="Wu L."/>
            <person name="Ma J."/>
        </authorList>
    </citation>
    <scope>NUCLEOTIDE SEQUENCE [LARGE SCALE GENOMIC DNA]</scope>
    <source>
        <strain evidence="3">CGMCC 1.12286</strain>
    </source>
</reference>
<evidence type="ECO:0000313" key="2">
    <source>
        <dbReference type="EMBL" id="MFD1674859.1"/>
    </source>
</evidence>
<dbReference type="EMBL" id="JBHUCX010000023">
    <property type="protein sequence ID" value="MFD1674859.1"/>
    <property type="molecule type" value="Genomic_DNA"/>
</dbReference>
<sequence>MNKKNNQGKEATKLIAGFLTKKALMWVIGAIGGPTLFFFFLILIVAGVVANLASSFFGHMFLGFNPNETTEQQQQQSAKVEQVYQNVASEWENGLDTQQQQIVEQFQLDMPYSTLLSLGKLKNNFASKTLQKDAQSYYNFLAPHYHWVKATGETITRHEVTVSGPKGTSTKECKTSTQTFTVWELVSANVWNGTFTATYKSQTTGSFNECSGSETTQPVLASYNMNYDHVRFRNAEYNFKILKQPTNQDDPLPYEIMYSVQPTIYDPMIQAWSSLYGQDPISSDTQGGFSLGGGLGGPAPTVSVAYLKYISINAQQVLNLINSWGTRSYFSVSDIQDIINGAKQMNVNPLLLLAITGAEQDFDSINAYGGEVQKYQTQLKEIDSNPFNLYGFWSVFHPGVNADGSGTPDLADSAVIAARTVASHLTVPPPAGMDAILYINSTLNPTHEVYATDVSWGEHVRTIFWQLSNGMQVKYPGVAG</sequence>
<dbReference type="Proteomes" id="UP001597079">
    <property type="component" value="Unassembled WGS sequence"/>
</dbReference>